<protein>
    <recommendedName>
        <fullName evidence="3">NAD-dependent epimerase/dehydratase domain-containing protein</fullName>
    </recommendedName>
</protein>
<dbReference type="Proteomes" id="UP001175000">
    <property type="component" value="Unassembled WGS sequence"/>
</dbReference>
<evidence type="ECO:0000313" key="2">
    <source>
        <dbReference type="Proteomes" id="UP001175000"/>
    </source>
</evidence>
<keyword evidence="2" id="KW-1185">Reference proteome</keyword>
<dbReference type="InterPro" id="IPR036291">
    <property type="entry name" value="NAD(P)-bd_dom_sf"/>
</dbReference>
<comment type="caution">
    <text evidence="1">The sequence shown here is derived from an EMBL/GenBank/DDBJ whole genome shotgun (WGS) entry which is preliminary data.</text>
</comment>
<sequence>MTDVPITAQDRPIRVLVIGASGYLGSGFRVYGLVRRESAAQVLAVAEVIPVVSSLSDRDALRDKLLIHTQGLAAASFALGIKTMVLWSSGCKHYGMTPLHGDPNLAPHNEESPLQGHPIIRGRTDAAFRAVAISTADSGAAGFDVAILRATPIYGYSGSYYGGSFDYAAAFAAVTPPTEELRVLKFAADANTIIHGVHLDDCGDAYVALANAALFGADDRHHGRPAVARQAFNTSGRRCETLAEIGGALVKEYGFEGGVRFGVPAEELPGAVSNPAYNLAFGWSQWVSSDKIRRVTGCADRRPLFVQNLHVYRLAYEAAAEGLSDPYRPRVETKSDVLQFRKLKDRV</sequence>
<evidence type="ECO:0000313" key="1">
    <source>
        <dbReference type="EMBL" id="KAK0617221.1"/>
    </source>
</evidence>
<name>A0AA39WKV4_9PEZI</name>
<dbReference type="PANTHER" id="PTHR48079:SF3">
    <property type="entry name" value="NAD-DEPENDENT EPIMERASE_DEHYDRATASE DOMAIN-CONTAINING PROTEIN"/>
    <property type="match status" value="1"/>
</dbReference>
<dbReference type="EMBL" id="JAULSU010000005">
    <property type="protein sequence ID" value="KAK0617221.1"/>
    <property type="molecule type" value="Genomic_DNA"/>
</dbReference>
<dbReference type="Gene3D" id="3.40.50.720">
    <property type="entry name" value="NAD(P)-binding Rossmann-like Domain"/>
    <property type="match status" value="1"/>
</dbReference>
<gene>
    <name evidence="1" type="ORF">B0T14DRAFT_547128</name>
</gene>
<dbReference type="GO" id="GO:0004029">
    <property type="term" value="F:aldehyde dehydrogenase (NAD+) activity"/>
    <property type="evidence" value="ECO:0007669"/>
    <property type="project" value="TreeGrafter"/>
</dbReference>
<dbReference type="InterPro" id="IPR051783">
    <property type="entry name" value="NAD(P)-dependent_oxidoreduct"/>
</dbReference>
<organism evidence="1 2">
    <name type="scientific">Immersiella caudata</name>
    <dbReference type="NCBI Taxonomy" id="314043"/>
    <lineage>
        <taxon>Eukaryota</taxon>
        <taxon>Fungi</taxon>
        <taxon>Dikarya</taxon>
        <taxon>Ascomycota</taxon>
        <taxon>Pezizomycotina</taxon>
        <taxon>Sordariomycetes</taxon>
        <taxon>Sordariomycetidae</taxon>
        <taxon>Sordariales</taxon>
        <taxon>Lasiosphaeriaceae</taxon>
        <taxon>Immersiella</taxon>
    </lineage>
</organism>
<evidence type="ECO:0008006" key="3">
    <source>
        <dbReference type="Google" id="ProtNLM"/>
    </source>
</evidence>
<accession>A0AA39WKV4</accession>
<dbReference type="GO" id="GO:0005737">
    <property type="term" value="C:cytoplasm"/>
    <property type="evidence" value="ECO:0007669"/>
    <property type="project" value="TreeGrafter"/>
</dbReference>
<dbReference type="AlphaFoldDB" id="A0AA39WKV4"/>
<dbReference type="PANTHER" id="PTHR48079">
    <property type="entry name" value="PROTEIN YEEZ"/>
    <property type="match status" value="1"/>
</dbReference>
<proteinExistence type="predicted"/>
<reference evidence="1" key="1">
    <citation type="submission" date="2023-06" db="EMBL/GenBank/DDBJ databases">
        <title>Genome-scale phylogeny and comparative genomics of the fungal order Sordariales.</title>
        <authorList>
            <consortium name="Lawrence Berkeley National Laboratory"/>
            <person name="Hensen N."/>
            <person name="Bonometti L."/>
            <person name="Westerberg I."/>
            <person name="Brannstrom I.O."/>
            <person name="Guillou S."/>
            <person name="Cros-Aarteil S."/>
            <person name="Calhoun S."/>
            <person name="Haridas S."/>
            <person name="Kuo A."/>
            <person name="Mondo S."/>
            <person name="Pangilinan J."/>
            <person name="Riley R."/>
            <person name="Labutti K."/>
            <person name="Andreopoulos B."/>
            <person name="Lipzen A."/>
            <person name="Chen C."/>
            <person name="Yanf M."/>
            <person name="Daum C."/>
            <person name="Ng V."/>
            <person name="Clum A."/>
            <person name="Steindorff A."/>
            <person name="Ohm R."/>
            <person name="Martin F."/>
            <person name="Silar P."/>
            <person name="Natvig D."/>
            <person name="Lalanne C."/>
            <person name="Gautier V."/>
            <person name="Ament-Velasquez S.L."/>
            <person name="Kruys A."/>
            <person name="Hutchinson M.I."/>
            <person name="Powell A.J."/>
            <person name="Barry K."/>
            <person name="Miller A.N."/>
            <person name="Grigoriev I.V."/>
            <person name="Debuchy R."/>
            <person name="Gladieux P."/>
            <person name="Thoren M.H."/>
            <person name="Johannesson H."/>
        </authorList>
    </citation>
    <scope>NUCLEOTIDE SEQUENCE</scope>
    <source>
        <strain evidence="1">CBS 606.72</strain>
    </source>
</reference>
<dbReference type="SUPFAM" id="SSF51735">
    <property type="entry name" value="NAD(P)-binding Rossmann-fold domains"/>
    <property type="match status" value="1"/>
</dbReference>